<organism evidence="1 2">
    <name type="scientific">Leptospira santarosai</name>
    <dbReference type="NCBI Taxonomy" id="28183"/>
    <lineage>
        <taxon>Bacteria</taxon>
        <taxon>Pseudomonadati</taxon>
        <taxon>Spirochaetota</taxon>
        <taxon>Spirochaetia</taxon>
        <taxon>Leptospirales</taxon>
        <taxon>Leptospiraceae</taxon>
        <taxon>Leptospira</taxon>
    </lineage>
</organism>
<evidence type="ECO:0008006" key="3">
    <source>
        <dbReference type="Google" id="ProtNLM"/>
    </source>
</evidence>
<dbReference type="AlphaFoldDB" id="A0AB73LME1"/>
<name>A0AB73LME1_9LEPT</name>
<sequence>MLSHPGYRIFVLGAGFSQPAGLPLATQLFEKVIENINDRYGNRTKFHSDLDEFKSYSEKTKTQYNLESFMSYLDIEHFLRLRGSKTFKDEGNESQIMVRRAIGHVIHSHTPGQKKIPEVYYKFASALRPHDIVLTFNYDIILEKVLEHLDIPFRLFPARFTEIHGSSATVDSEANEIVILKLHGSIDWFDDTEFRVYQKKANDYAGKFIRHPIFDDLGKYQAVPLAEGPRFLDDPLLHIHRIKLSDKFYQIDRSFEAPFILAPSTVKFVYAKPLIDFWNGLGRTGAYNLGFSVIGFSLPMHDEYIRVLLFKLTQNYQSWWDSQLSNTLKENVRIIDYRTKEFDIENLKQRYSFIDSDRCDFWLSGFNEDSVEFLQRKER</sequence>
<dbReference type="Proteomes" id="UP000189337">
    <property type="component" value="Unassembled WGS sequence"/>
</dbReference>
<reference evidence="1 2" key="1">
    <citation type="submission" date="2017-01" db="EMBL/GenBank/DDBJ databases">
        <title>Comparative genomic analysis of Brazilian Leptospira santarosai.</title>
        <authorList>
            <person name="Moreno L.Z."/>
            <person name="Miraglia F."/>
            <person name="Kremer F.S."/>
            <person name="Eslabao M.R."/>
            <person name="Lilenbaum W."/>
            <person name="Dellagostin O.A."/>
            <person name="Moreno A.M."/>
        </authorList>
    </citation>
    <scope>NUCLEOTIDE SEQUENCE [LARGE SCALE GENOMIC DNA]</scope>
    <source>
        <strain evidence="1 2">M52/8-19</strain>
    </source>
</reference>
<dbReference type="EMBL" id="MTSU01000008">
    <property type="protein sequence ID" value="ONF92920.1"/>
    <property type="molecule type" value="Genomic_DNA"/>
</dbReference>
<comment type="caution">
    <text evidence="1">The sequence shown here is derived from an EMBL/GenBank/DDBJ whole genome shotgun (WGS) entry which is preliminary data.</text>
</comment>
<proteinExistence type="predicted"/>
<gene>
    <name evidence="1" type="ORF">BWD14_10525</name>
</gene>
<dbReference type="RefSeq" id="WP_004475027.1">
    <property type="nucleotide sequence ID" value="NZ_CP028370.1"/>
</dbReference>
<evidence type="ECO:0000313" key="2">
    <source>
        <dbReference type="Proteomes" id="UP000189337"/>
    </source>
</evidence>
<accession>A0AB73LME1</accession>
<protein>
    <recommendedName>
        <fullName evidence="3">SIR2-like domain protein</fullName>
    </recommendedName>
</protein>
<evidence type="ECO:0000313" key="1">
    <source>
        <dbReference type="EMBL" id="ONF92920.1"/>
    </source>
</evidence>